<dbReference type="Proteomes" id="UP000225351">
    <property type="component" value="Segment"/>
</dbReference>
<evidence type="ECO:0000313" key="1">
    <source>
        <dbReference type="EMBL" id="ARW56934.1"/>
    </source>
</evidence>
<keyword evidence="2" id="KW-1185">Reference proteome</keyword>
<dbReference type="RefSeq" id="YP_010090320.1">
    <property type="nucleotide sequence ID" value="NC_055719.1"/>
</dbReference>
<sequence>MWMYYGNQDTHTYDEMPYRKMVNMGLFDTVRSSYDIGPGYHRDLQTKDLECLMCEYWIDPAGKLYEVDYSHTQDFVEDLLGYTPNGRHGKVRPIYHTGVVEVYPAKWDCYYAPFPSCHLTLVDGIITNVQHIPK</sequence>
<proteinExistence type="predicted"/>
<protein>
    <submittedName>
        <fullName evidence="1">Uncharacterized protein</fullName>
    </submittedName>
</protein>
<accession>A0A1Z1LW90</accession>
<evidence type="ECO:0000313" key="2">
    <source>
        <dbReference type="Proteomes" id="UP000225351"/>
    </source>
</evidence>
<reference evidence="1 2" key="1">
    <citation type="submission" date="2017-04" db="EMBL/GenBank/DDBJ databases">
        <title>Isolation and Genetic Analysis of a Novel Cyanophage S-H35 from the Bohai Sea.</title>
        <authorList>
            <person name="Xu X."/>
        </authorList>
    </citation>
    <scope>NUCLEOTIDE SEQUENCE [LARGE SCALE GENOMIC DNA]</scope>
</reference>
<dbReference type="KEGG" id="vg:65107792"/>
<organism evidence="1 2">
    <name type="scientific">Synechococcus phage S-H35</name>
    <dbReference type="NCBI Taxonomy" id="1983572"/>
    <lineage>
        <taxon>Viruses</taxon>
        <taxon>Duplodnaviria</taxon>
        <taxon>Heunggongvirae</taxon>
        <taxon>Uroviricota</taxon>
        <taxon>Caudoviricetes</taxon>
        <taxon>Pantevenvirales</taxon>
        <taxon>Kyanoviridae</taxon>
        <taxon>Shandvirus</taxon>
        <taxon>Shandvirus sh35</taxon>
    </lineage>
</organism>
<dbReference type="EMBL" id="KY945241">
    <property type="protein sequence ID" value="ARW56934.1"/>
    <property type="molecule type" value="Genomic_RNA"/>
</dbReference>
<dbReference type="GeneID" id="65107792"/>
<name>A0A1Z1LW90_9CAUD</name>